<dbReference type="GO" id="GO:0008270">
    <property type="term" value="F:zinc ion binding"/>
    <property type="evidence" value="ECO:0007669"/>
    <property type="project" value="InterPro"/>
</dbReference>
<gene>
    <name evidence="6" type="ORF">U27_00411</name>
</gene>
<dbReference type="InterPro" id="IPR050129">
    <property type="entry name" value="Zn_alcohol_dh"/>
</dbReference>
<dbReference type="SMART" id="SM00829">
    <property type="entry name" value="PKS_ER"/>
    <property type="match status" value="1"/>
</dbReference>
<comment type="similarity">
    <text evidence="4">Belongs to the zinc-containing alcohol dehydrogenase family.</text>
</comment>
<evidence type="ECO:0000256" key="2">
    <source>
        <dbReference type="ARBA" id="ARBA00022833"/>
    </source>
</evidence>
<dbReference type="HOGENOM" id="CLU_026673_11_0_0"/>
<dbReference type="AlphaFoldDB" id="A0A081C7F9"/>
<evidence type="ECO:0000313" key="6">
    <source>
        <dbReference type="EMBL" id="GAK60514.1"/>
    </source>
</evidence>
<dbReference type="InterPro" id="IPR013154">
    <property type="entry name" value="ADH-like_N"/>
</dbReference>
<dbReference type="InterPro" id="IPR020843">
    <property type="entry name" value="ER"/>
</dbReference>
<dbReference type="InterPro" id="IPR002328">
    <property type="entry name" value="ADH_Zn_CS"/>
</dbReference>
<dbReference type="eggNOG" id="COG1063">
    <property type="taxonomic scope" value="Bacteria"/>
</dbReference>
<keyword evidence="7" id="KW-1185">Reference proteome</keyword>
<accession>A0A081C7F9</accession>
<dbReference type="PANTHER" id="PTHR43401">
    <property type="entry name" value="L-THREONINE 3-DEHYDROGENASE"/>
    <property type="match status" value="1"/>
</dbReference>
<feature type="domain" description="Enoyl reductase (ER)" evidence="5">
    <location>
        <begin position="10"/>
        <end position="338"/>
    </location>
</feature>
<dbReference type="Pfam" id="PF00107">
    <property type="entry name" value="ADH_zinc_N"/>
    <property type="match status" value="1"/>
</dbReference>
<dbReference type="Gene3D" id="3.40.50.720">
    <property type="entry name" value="NAD(P)-binding Rossmann-like Domain"/>
    <property type="match status" value="1"/>
</dbReference>
<proteinExistence type="inferred from homology"/>
<evidence type="ECO:0000259" key="5">
    <source>
        <dbReference type="SMART" id="SM00829"/>
    </source>
</evidence>
<evidence type="ECO:0000256" key="1">
    <source>
        <dbReference type="ARBA" id="ARBA00022723"/>
    </source>
</evidence>
<dbReference type="SUPFAM" id="SSF51735">
    <property type="entry name" value="NAD(P)-binding Rossmann-fold domains"/>
    <property type="match status" value="1"/>
</dbReference>
<evidence type="ECO:0000256" key="3">
    <source>
        <dbReference type="ARBA" id="ARBA00023002"/>
    </source>
</evidence>
<protein>
    <submittedName>
        <fullName evidence="6">Sorbitol dehydrogenase</fullName>
    </submittedName>
</protein>
<keyword evidence="3" id="KW-0560">Oxidoreductase</keyword>
<dbReference type="InterPro" id="IPR011032">
    <property type="entry name" value="GroES-like_sf"/>
</dbReference>
<dbReference type="InterPro" id="IPR013149">
    <property type="entry name" value="ADH-like_C"/>
</dbReference>
<keyword evidence="1 4" id="KW-0479">Metal-binding</keyword>
<dbReference type="Proteomes" id="UP000030661">
    <property type="component" value="Unassembled WGS sequence"/>
</dbReference>
<organism evidence="6">
    <name type="scientific">Vecturithrix granuli</name>
    <dbReference type="NCBI Taxonomy" id="1499967"/>
    <lineage>
        <taxon>Bacteria</taxon>
        <taxon>Candidatus Moduliflexota</taxon>
        <taxon>Candidatus Vecturitrichia</taxon>
        <taxon>Candidatus Vecturitrichales</taxon>
        <taxon>Candidatus Vecturitrichaceae</taxon>
        <taxon>Candidatus Vecturithrix</taxon>
    </lineage>
</organism>
<reference evidence="6" key="1">
    <citation type="journal article" date="2015" name="PeerJ">
        <title>First genomic representation of candidate bacterial phylum KSB3 points to enhanced environmental sensing as a trigger of wastewater bulking.</title>
        <authorList>
            <person name="Sekiguchi Y."/>
            <person name="Ohashi A."/>
            <person name="Parks D.H."/>
            <person name="Yamauchi T."/>
            <person name="Tyson G.W."/>
            <person name="Hugenholtz P."/>
        </authorList>
    </citation>
    <scope>NUCLEOTIDE SEQUENCE [LARGE SCALE GENOMIC DNA]</scope>
</reference>
<evidence type="ECO:0000256" key="4">
    <source>
        <dbReference type="RuleBase" id="RU361277"/>
    </source>
</evidence>
<keyword evidence="2 4" id="KW-0862">Zinc</keyword>
<dbReference type="Gene3D" id="3.90.180.10">
    <property type="entry name" value="Medium-chain alcohol dehydrogenases, catalytic domain"/>
    <property type="match status" value="1"/>
</dbReference>
<evidence type="ECO:0000313" key="7">
    <source>
        <dbReference type="Proteomes" id="UP000030661"/>
    </source>
</evidence>
<dbReference type="PANTHER" id="PTHR43401:SF2">
    <property type="entry name" value="L-THREONINE 3-DEHYDROGENASE"/>
    <property type="match status" value="1"/>
</dbReference>
<name>A0A081C7F9_VECG1</name>
<dbReference type="SUPFAM" id="SSF50129">
    <property type="entry name" value="GroES-like"/>
    <property type="match status" value="1"/>
</dbReference>
<dbReference type="STRING" id="1499967.U27_00411"/>
<dbReference type="GO" id="GO:0016491">
    <property type="term" value="F:oxidoreductase activity"/>
    <property type="evidence" value="ECO:0007669"/>
    <property type="project" value="UniProtKB-KW"/>
</dbReference>
<comment type="cofactor">
    <cofactor evidence="4">
        <name>Zn(2+)</name>
        <dbReference type="ChEBI" id="CHEBI:29105"/>
    </cofactor>
</comment>
<sequence>MLAVVKEKPGPGFTLKEVDVPIPKEDEVLVKVKSVGLCGSDIPIFRGIREVPYPHIPGHEFSGVIVNKGKQVSKFQEGDQVVAGLVVHCGECIYCKQGLESLCDHLYEIGIHVDGAFAEYVVAPEKTLHTLPEMLTFNQGASIDPIASAYRPVRKSQITSEDVVVIFGPGPIGLYAAQIARVEGAKKLIVVGTKGDEERLDLAEKFGADVTINSAEEDPVQCIHDCTQGEMADVVIEATGVPAVVEPCLKSVKKNGRITFIGIFHSPVEQISLTDIVRKELNIQGSLCYTWKDFEACIHLVSSGRVRVEELITHEFSLTEMANVLELAYNRKAIKIIVHPET</sequence>
<dbReference type="InterPro" id="IPR036291">
    <property type="entry name" value="NAD(P)-bd_dom_sf"/>
</dbReference>
<dbReference type="PROSITE" id="PS00059">
    <property type="entry name" value="ADH_ZINC"/>
    <property type="match status" value="1"/>
</dbReference>
<dbReference type="Pfam" id="PF08240">
    <property type="entry name" value="ADH_N"/>
    <property type="match status" value="1"/>
</dbReference>
<dbReference type="EMBL" id="DF820473">
    <property type="protein sequence ID" value="GAK60514.1"/>
    <property type="molecule type" value="Genomic_DNA"/>
</dbReference>